<reference evidence="8" key="2">
    <citation type="submission" date="2025-08" db="UniProtKB">
        <authorList>
            <consortium name="Ensembl"/>
        </authorList>
    </citation>
    <scope>IDENTIFICATION</scope>
</reference>
<dbReference type="EMBL" id="AFYH01188294">
    <property type="status" value="NOT_ANNOTATED_CDS"/>
    <property type="molecule type" value="Genomic_DNA"/>
</dbReference>
<evidence type="ECO:0000256" key="3">
    <source>
        <dbReference type="ARBA" id="ARBA00022884"/>
    </source>
</evidence>
<dbReference type="Proteomes" id="UP000008672">
    <property type="component" value="Unassembled WGS sequence"/>
</dbReference>
<dbReference type="InterPro" id="IPR051945">
    <property type="entry name" value="RRM_MRD1_RNA_proc_ribogen"/>
</dbReference>
<dbReference type="OMA" id="FTHRHAL"/>
<dbReference type="SUPFAM" id="SSF54928">
    <property type="entry name" value="RNA-binding domain, RBD"/>
    <property type="match status" value="4"/>
</dbReference>
<feature type="domain" description="RRM" evidence="7">
    <location>
        <begin position="104"/>
        <end position="181"/>
    </location>
</feature>
<gene>
    <name evidence="8" type="primary">RBM28</name>
</gene>
<dbReference type="FunFam" id="3.30.70.330:FF:000340">
    <property type="entry name" value="RNA-binding motif protein 28"/>
    <property type="match status" value="1"/>
</dbReference>
<reference evidence="8" key="3">
    <citation type="submission" date="2025-09" db="UniProtKB">
        <authorList>
            <consortium name="Ensembl"/>
        </authorList>
    </citation>
    <scope>IDENTIFICATION</scope>
</reference>
<feature type="domain" description="RRM" evidence="7">
    <location>
        <begin position="1"/>
        <end position="72"/>
    </location>
</feature>
<evidence type="ECO:0000313" key="8">
    <source>
        <dbReference type="Ensembl" id="ENSLACP00000011913.1"/>
    </source>
</evidence>
<dbReference type="Gene3D" id="3.30.70.330">
    <property type="match status" value="4"/>
</dbReference>
<reference evidence="9" key="1">
    <citation type="submission" date="2011-08" db="EMBL/GenBank/DDBJ databases">
        <title>The draft genome of Latimeria chalumnae.</title>
        <authorList>
            <person name="Di Palma F."/>
            <person name="Alfoldi J."/>
            <person name="Johnson J."/>
            <person name="Berlin A."/>
            <person name="Gnerre S."/>
            <person name="Jaffe D."/>
            <person name="MacCallum I."/>
            <person name="Young S."/>
            <person name="Walker B.J."/>
            <person name="Lander E."/>
            <person name="Lindblad-Toh K."/>
        </authorList>
    </citation>
    <scope>NUCLEOTIDE SEQUENCE [LARGE SCALE GENOMIC DNA]</scope>
    <source>
        <strain evidence="9">Wild caught</strain>
    </source>
</reference>
<dbReference type="GO" id="GO:0003729">
    <property type="term" value="F:mRNA binding"/>
    <property type="evidence" value="ECO:0007669"/>
    <property type="project" value="TreeGrafter"/>
</dbReference>
<dbReference type="EMBL" id="AFYH01188289">
    <property type="status" value="NOT_ANNOTATED_CDS"/>
    <property type="molecule type" value="Genomic_DNA"/>
</dbReference>
<comment type="subcellular location">
    <subcellularLocation>
        <location evidence="1">Nucleus</location>
    </subcellularLocation>
</comment>
<dbReference type="EMBL" id="AFYH01188293">
    <property type="status" value="NOT_ANNOTATED_CDS"/>
    <property type="molecule type" value="Genomic_DNA"/>
</dbReference>
<feature type="region of interest" description="Disordered" evidence="6">
    <location>
        <begin position="208"/>
        <end position="311"/>
    </location>
</feature>
<keyword evidence="4" id="KW-0539">Nucleus</keyword>
<dbReference type="EMBL" id="AFYH01188288">
    <property type="status" value="NOT_ANNOTATED_CDS"/>
    <property type="molecule type" value="Genomic_DNA"/>
</dbReference>
<dbReference type="SMART" id="SM00360">
    <property type="entry name" value="RRM"/>
    <property type="match status" value="3"/>
</dbReference>
<dbReference type="InParanoid" id="H3AQJ2"/>
<keyword evidence="2" id="KW-0677">Repeat</keyword>
<dbReference type="FunFam" id="3.30.70.330:FF:000315">
    <property type="entry name" value="RNA-binding motif protein 28"/>
    <property type="match status" value="1"/>
</dbReference>
<dbReference type="Bgee" id="ENSLACG00000010485">
    <property type="expression patterns" value="Expressed in muscle tissue and 6 other cell types or tissues"/>
</dbReference>
<feature type="region of interest" description="Disordered" evidence="6">
    <location>
        <begin position="71"/>
        <end position="102"/>
    </location>
</feature>
<dbReference type="EMBL" id="AFYH01188295">
    <property type="status" value="NOT_ANNOTATED_CDS"/>
    <property type="molecule type" value="Genomic_DNA"/>
</dbReference>
<dbReference type="FunCoup" id="H3AQJ2">
    <property type="interactions" value="2411"/>
</dbReference>
<evidence type="ECO:0000256" key="6">
    <source>
        <dbReference type="SAM" id="MobiDB-lite"/>
    </source>
</evidence>
<sequence length="559" mass="62377">KLPAAARGERLEELFSQIGPVKQCFVVKEKEGSETCRGFGYVSFSMLEDAQKALKEIQEYDGQKIAVSFAKKKPRNRKKGVLESQESASKDQKPKSLKKSHRKARLIIRNLSFKCSEDDLKEAFSKHGAVLEVNIPRKQDGKMRGFAFVQFKNVLEAGKALKQMNMKEIKGRPVAVDWAVAKDKYRATQGCSGNDSNRQLSCFHLQVARRSPQKSSNKATSQHSEGPEEAGSSEDEESVDDSEQVNRDKTAGKAVDAESEEDEEGESEESESEMLSDDDDDSDATDASDLGSEEEDQQEEEAAAKKRKMHPADVNEGRTVFIRNLSFDTEEEELGELLQQFGDLKYVRIVLHPDTEHSKGCAFAQFLTKEAAEKCLEAAQDESEKGGLKLDGRKLNVVLAISRDAAQKLREKKKQKPTGTRNLYLAREGMVRAGTKAAEGLSAADLAKRARFQLLIVQKNRNKNLFPSRFSIFNRNGKKLSSQEENSPPQLSSFLLPLTSETRTVESQAIRVMRDLKNRTAGGVGRSLGYAFAEFEEHKHALQALRHLNNNPKIFGPSK</sequence>
<dbReference type="eggNOG" id="KOG0127">
    <property type="taxonomic scope" value="Eukaryota"/>
</dbReference>
<feature type="compositionally biased region" description="Acidic residues" evidence="6">
    <location>
        <begin position="227"/>
        <end position="243"/>
    </location>
</feature>
<dbReference type="AlphaFoldDB" id="H3AQJ2"/>
<evidence type="ECO:0000256" key="4">
    <source>
        <dbReference type="ARBA" id="ARBA00023242"/>
    </source>
</evidence>
<dbReference type="CDD" id="cd12414">
    <property type="entry name" value="RRM2_RBM28_like"/>
    <property type="match status" value="1"/>
</dbReference>
<dbReference type="STRING" id="7897.ENSLACP00000011913"/>
<dbReference type="PROSITE" id="PS50102">
    <property type="entry name" value="RRM"/>
    <property type="match status" value="3"/>
</dbReference>
<dbReference type="InterPro" id="IPR012677">
    <property type="entry name" value="Nucleotide-bd_a/b_plait_sf"/>
</dbReference>
<name>H3AQJ2_LATCH</name>
<evidence type="ECO:0000256" key="1">
    <source>
        <dbReference type="ARBA" id="ARBA00004123"/>
    </source>
</evidence>
<dbReference type="PANTHER" id="PTHR48039">
    <property type="entry name" value="RNA-BINDING MOTIF PROTEIN 14B"/>
    <property type="match status" value="1"/>
</dbReference>
<dbReference type="Pfam" id="PF00076">
    <property type="entry name" value="RRM_1"/>
    <property type="match status" value="3"/>
</dbReference>
<dbReference type="GeneTree" id="ENSGT00550000074976"/>
<feature type="compositionally biased region" description="Polar residues" evidence="6">
    <location>
        <begin position="213"/>
        <end position="223"/>
    </location>
</feature>
<protein>
    <submittedName>
        <fullName evidence="8">RNA binding motif protein 28</fullName>
    </submittedName>
</protein>
<evidence type="ECO:0000256" key="2">
    <source>
        <dbReference type="ARBA" id="ARBA00022737"/>
    </source>
</evidence>
<dbReference type="HOGENOM" id="CLU_011608_2_0_1"/>
<dbReference type="InterPro" id="IPR000504">
    <property type="entry name" value="RRM_dom"/>
</dbReference>
<evidence type="ECO:0000313" key="9">
    <source>
        <dbReference type="Proteomes" id="UP000008672"/>
    </source>
</evidence>
<keyword evidence="9" id="KW-1185">Reference proteome</keyword>
<dbReference type="GO" id="GO:0005730">
    <property type="term" value="C:nucleolus"/>
    <property type="evidence" value="ECO:0007669"/>
    <property type="project" value="TreeGrafter"/>
</dbReference>
<dbReference type="CDD" id="cd12415">
    <property type="entry name" value="RRM3_RBM28_like"/>
    <property type="match status" value="1"/>
</dbReference>
<accession>H3AQJ2</accession>
<feature type="domain" description="RRM" evidence="7">
    <location>
        <begin position="318"/>
        <end position="402"/>
    </location>
</feature>
<proteinExistence type="predicted"/>
<dbReference type="EMBL" id="AFYH01188290">
    <property type="status" value="NOT_ANNOTATED_CDS"/>
    <property type="molecule type" value="Genomic_DNA"/>
</dbReference>
<evidence type="ECO:0000259" key="7">
    <source>
        <dbReference type="PROSITE" id="PS50102"/>
    </source>
</evidence>
<dbReference type="EMBL" id="AFYH01188292">
    <property type="status" value="NOT_ANNOTATED_CDS"/>
    <property type="molecule type" value="Genomic_DNA"/>
</dbReference>
<feature type="compositionally biased region" description="Acidic residues" evidence="6">
    <location>
        <begin position="257"/>
        <end position="301"/>
    </location>
</feature>
<organism evidence="8 9">
    <name type="scientific">Latimeria chalumnae</name>
    <name type="common">Coelacanth</name>
    <dbReference type="NCBI Taxonomy" id="7897"/>
    <lineage>
        <taxon>Eukaryota</taxon>
        <taxon>Metazoa</taxon>
        <taxon>Chordata</taxon>
        <taxon>Craniata</taxon>
        <taxon>Vertebrata</taxon>
        <taxon>Euteleostomi</taxon>
        <taxon>Coelacanthiformes</taxon>
        <taxon>Coelacanthidae</taxon>
        <taxon>Latimeria</taxon>
    </lineage>
</organism>
<dbReference type="Ensembl" id="ENSLACT00000012004.1">
    <property type="protein sequence ID" value="ENSLACP00000011913.1"/>
    <property type="gene ID" value="ENSLACG00000010485.1"/>
</dbReference>
<evidence type="ECO:0000256" key="5">
    <source>
        <dbReference type="PROSITE-ProRule" id="PRU00176"/>
    </source>
</evidence>
<dbReference type="PANTHER" id="PTHR48039:SF5">
    <property type="entry name" value="RNA-BINDING PROTEIN 28"/>
    <property type="match status" value="1"/>
</dbReference>
<dbReference type="InterPro" id="IPR035979">
    <property type="entry name" value="RBD_domain_sf"/>
</dbReference>
<dbReference type="EMBL" id="AFYH01188291">
    <property type="status" value="NOT_ANNOTATED_CDS"/>
    <property type="molecule type" value="Genomic_DNA"/>
</dbReference>
<keyword evidence="3 5" id="KW-0694">RNA-binding</keyword>